<gene>
    <name evidence="2" type="ORF">ABL78_4847</name>
</gene>
<evidence type="ECO:0008006" key="4">
    <source>
        <dbReference type="Google" id="ProtNLM"/>
    </source>
</evidence>
<comment type="caution">
    <text evidence="2">The sequence shown here is derived from an EMBL/GenBank/DDBJ whole genome shotgun (WGS) entry which is preliminary data.</text>
</comment>
<dbReference type="AlphaFoldDB" id="A0A0N0P561"/>
<accession>A0A0N0P561</accession>
<dbReference type="Proteomes" id="UP000038009">
    <property type="component" value="Unassembled WGS sequence"/>
</dbReference>
<proteinExistence type="predicted"/>
<dbReference type="OrthoDB" id="272262at2759"/>
<dbReference type="VEuPathDB" id="TriTrypDB:Lsey_0149_0080"/>
<protein>
    <recommendedName>
        <fullName evidence="4">EF-hand domain-containing protein</fullName>
    </recommendedName>
</protein>
<feature type="region of interest" description="Disordered" evidence="1">
    <location>
        <begin position="90"/>
        <end position="125"/>
    </location>
</feature>
<evidence type="ECO:0000313" key="3">
    <source>
        <dbReference type="Proteomes" id="UP000038009"/>
    </source>
</evidence>
<sequence>MFRSWGEFNSCATDVFHLFAEPLQNETSKCLPPLCRAQRCDEDTPAPALGLSRTGMECAFYVLFGRYPSPTLLTDCFSFTVSSGQARAPAHDEASELLRPRRTAQRESERLSHRHSPCEESTGFRPEGSLVQRIPLKAYLKFTRLCAEEEGPGLVVARPQQHHNAGDGLDINDALALVSDANKGAKLQCWRLFESVAGAKGYITPEDLCSVPMQHPFQEICAVLEVPTLSTSTAENRNTAKKDSELCRRQKALAQNVFWVMDSDHDGKVCFDDAKPYLLDSL</sequence>
<keyword evidence="3" id="KW-1185">Reference proteome</keyword>
<name>A0A0N0P561_LEPSE</name>
<dbReference type="OMA" id="RTGMECA"/>
<feature type="compositionally biased region" description="Basic and acidic residues" evidence="1">
    <location>
        <begin position="90"/>
        <end position="111"/>
    </location>
</feature>
<dbReference type="EMBL" id="LJSK01000149">
    <property type="protein sequence ID" value="KPI86086.1"/>
    <property type="molecule type" value="Genomic_DNA"/>
</dbReference>
<reference evidence="2 3" key="1">
    <citation type="journal article" date="2015" name="PLoS Pathog.">
        <title>Leptomonas seymouri: Adaptations to the Dixenous Life Cycle Analyzed by Genome Sequencing, Transcriptome Profiling and Co-infection with Leishmania donovani.</title>
        <authorList>
            <person name="Kraeva N."/>
            <person name="Butenko A."/>
            <person name="Hlavacova J."/>
            <person name="Kostygov A."/>
            <person name="Myskova J."/>
            <person name="Grybchuk D."/>
            <person name="Lestinova T."/>
            <person name="Votypka J."/>
            <person name="Volf P."/>
            <person name="Opperdoes F."/>
            <person name="Flegontov P."/>
            <person name="Lukes J."/>
            <person name="Yurchenko V."/>
        </authorList>
    </citation>
    <scope>NUCLEOTIDE SEQUENCE [LARGE SCALE GENOMIC DNA]</scope>
    <source>
        <strain evidence="2 3">ATCC 30220</strain>
    </source>
</reference>
<organism evidence="2 3">
    <name type="scientific">Leptomonas seymouri</name>
    <dbReference type="NCBI Taxonomy" id="5684"/>
    <lineage>
        <taxon>Eukaryota</taxon>
        <taxon>Discoba</taxon>
        <taxon>Euglenozoa</taxon>
        <taxon>Kinetoplastea</taxon>
        <taxon>Metakinetoplastina</taxon>
        <taxon>Trypanosomatida</taxon>
        <taxon>Trypanosomatidae</taxon>
        <taxon>Leishmaniinae</taxon>
        <taxon>Leptomonas</taxon>
    </lineage>
</organism>
<evidence type="ECO:0000313" key="2">
    <source>
        <dbReference type="EMBL" id="KPI86086.1"/>
    </source>
</evidence>
<evidence type="ECO:0000256" key="1">
    <source>
        <dbReference type="SAM" id="MobiDB-lite"/>
    </source>
</evidence>